<evidence type="ECO:0000256" key="7">
    <source>
        <dbReference type="ARBA" id="ARBA00022840"/>
    </source>
</evidence>
<dbReference type="GO" id="GO:0016301">
    <property type="term" value="F:kinase activity"/>
    <property type="evidence" value="ECO:0007669"/>
    <property type="project" value="UniProtKB-KW"/>
</dbReference>
<evidence type="ECO:0000256" key="6">
    <source>
        <dbReference type="ARBA" id="ARBA00022777"/>
    </source>
</evidence>
<dbReference type="InterPro" id="IPR050482">
    <property type="entry name" value="Sensor_HK_TwoCompSys"/>
</dbReference>
<dbReference type="Gene3D" id="1.20.5.1930">
    <property type="match status" value="1"/>
</dbReference>
<sequence length="364" mass="37171">MSRWSAAHPGRLDTVVAAASTAVFVPAGAGLAGWGGLLLSAALTGPLAVRSRYPVAVTIWTAGVALVQLAVLRIPLPADFAVPVAVYTVAAHVPSRAVRLAVLAAAVGGGVAAGFRWSTPPAYRANALAAAAVLAVVVALVWLVGNLVRGRAANLREVVAARRQRERVAAAREIHDIVAHSLAVVIVQADGGRYAAGHAELWDRAQAVEVLDTIGRTARSALGEVRGLIDLLRDEPAELGGAALERLVDAVRAAGLPVRLDAGRSVLDGLPGPVRTAVLRIVQESLTNVLKHAGPDATAEVMVARTGAAVTVRVANRGVAGADRGAGHGLTGMAERVGELGGTLTAGRRSDGFLVEVSVPAGTR</sequence>
<evidence type="ECO:0000256" key="3">
    <source>
        <dbReference type="ARBA" id="ARBA00022553"/>
    </source>
</evidence>
<dbReference type="InterPro" id="IPR055558">
    <property type="entry name" value="DUF7134"/>
</dbReference>
<dbReference type="Pfam" id="PF23539">
    <property type="entry name" value="DUF7134"/>
    <property type="match status" value="1"/>
</dbReference>
<evidence type="ECO:0000259" key="10">
    <source>
        <dbReference type="Pfam" id="PF07730"/>
    </source>
</evidence>
<dbReference type="SUPFAM" id="SSF55874">
    <property type="entry name" value="ATPase domain of HSP90 chaperone/DNA topoisomerase II/histidine kinase"/>
    <property type="match status" value="1"/>
</dbReference>
<evidence type="ECO:0000259" key="11">
    <source>
        <dbReference type="Pfam" id="PF23539"/>
    </source>
</evidence>
<accession>A0ABS3VZI4</accession>
<keyword evidence="8" id="KW-0902">Two-component regulatory system</keyword>
<keyword evidence="5" id="KW-0547">Nucleotide-binding</keyword>
<protein>
    <recommendedName>
        <fullName evidence="2">histidine kinase</fullName>
        <ecNumber evidence="2">2.7.13.3</ecNumber>
    </recommendedName>
</protein>
<evidence type="ECO:0000313" key="12">
    <source>
        <dbReference type="EMBL" id="MBO4209779.1"/>
    </source>
</evidence>
<keyword evidence="3" id="KW-0597">Phosphoprotein</keyword>
<gene>
    <name evidence="12" type="ORF">GSF22_27870</name>
</gene>
<dbReference type="RefSeq" id="WP_208816730.1">
    <property type="nucleotide sequence ID" value="NZ_WVUH01000348.1"/>
</dbReference>
<feature type="transmembrane region" description="Helical" evidence="9">
    <location>
        <begin position="127"/>
        <end position="148"/>
    </location>
</feature>
<dbReference type="PANTHER" id="PTHR24421:SF10">
    <property type="entry name" value="NITRATE_NITRITE SENSOR PROTEIN NARQ"/>
    <property type="match status" value="1"/>
</dbReference>
<evidence type="ECO:0000313" key="13">
    <source>
        <dbReference type="Proteomes" id="UP000823521"/>
    </source>
</evidence>
<evidence type="ECO:0000256" key="4">
    <source>
        <dbReference type="ARBA" id="ARBA00022679"/>
    </source>
</evidence>
<dbReference type="Gene3D" id="3.30.565.10">
    <property type="entry name" value="Histidine kinase-like ATPase, C-terminal domain"/>
    <property type="match status" value="1"/>
</dbReference>
<proteinExistence type="predicted"/>
<evidence type="ECO:0000256" key="1">
    <source>
        <dbReference type="ARBA" id="ARBA00000085"/>
    </source>
</evidence>
<name>A0ABS3VZI4_MICEH</name>
<keyword evidence="9" id="KW-0812">Transmembrane</keyword>
<feature type="transmembrane region" description="Helical" evidence="9">
    <location>
        <begin position="97"/>
        <end position="115"/>
    </location>
</feature>
<dbReference type="InterPro" id="IPR036890">
    <property type="entry name" value="HATPase_C_sf"/>
</dbReference>
<feature type="transmembrane region" description="Helical" evidence="9">
    <location>
        <begin position="12"/>
        <end position="35"/>
    </location>
</feature>
<organism evidence="12 13">
    <name type="scientific">Micromonospora echinofusca</name>
    <dbReference type="NCBI Taxonomy" id="47858"/>
    <lineage>
        <taxon>Bacteria</taxon>
        <taxon>Bacillati</taxon>
        <taxon>Actinomycetota</taxon>
        <taxon>Actinomycetes</taxon>
        <taxon>Micromonosporales</taxon>
        <taxon>Micromonosporaceae</taxon>
        <taxon>Micromonospora</taxon>
    </lineage>
</organism>
<keyword evidence="9" id="KW-1133">Transmembrane helix</keyword>
<evidence type="ECO:0000256" key="5">
    <source>
        <dbReference type="ARBA" id="ARBA00022741"/>
    </source>
</evidence>
<keyword evidence="9" id="KW-0472">Membrane</keyword>
<comment type="caution">
    <text evidence="12">The sequence shown here is derived from an EMBL/GenBank/DDBJ whole genome shotgun (WGS) entry which is preliminary data.</text>
</comment>
<reference evidence="12 13" key="1">
    <citation type="submission" date="2019-12" db="EMBL/GenBank/DDBJ databases">
        <title>Whole genome sequencing of endophytic Actinobacterium Micromonospora sp. MPMI6T.</title>
        <authorList>
            <person name="Evv R."/>
            <person name="Podile A.R."/>
        </authorList>
    </citation>
    <scope>NUCLEOTIDE SEQUENCE [LARGE SCALE GENOMIC DNA]</scope>
    <source>
        <strain evidence="12 13">MPMI6</strain>
    </source>
</reference>
<dbReference type="Proteomes" id="UP000823521">
    <property type="component" value="Unassembled WGS sequence"/>
</dbReference>
<evidence type="ECO:0000256" key="2">
    <source>
        <dbReference type="ARBA" id="ARBA00012438"/>
    </source>
</evidence>
<evidence type="ECO:0000256" key="8">
    <source>
        <dbReference type="ARBA" id="ARBA00023012"/>
    </source>
</evidence>
<dbReference type="InterPro" id="IPR011712">
    <property type="entry name" value="Sig_transdc_His_kin_sub3_dim/P"/>
</dbReference>
<feature type="domain" description="Signal transduction histidine kinase subgroup 3 dimerisation and phosphoacceptor" evidence="10">
    <location>
        <begin position="166"/>
        <end position="235"/>
    </location>
</feature>
<keyword evidence="13" id="KW-1185">Reference proteome</keyword>
<dbReference type="PANTHER" id="PTHR24421">
    <property type="entry name" value="NITRATE/NITRITE SENSOR PROTEIN NARX-RELATED"/>
    <property type="match status" value="1"/>
</dbReference>
<keyword evidence="6 12" id="KW-0418">Kinase</keyword>
<dbReference type="EMBL" id="WVUH01000348">
    <property type="protein sequence ID" value="MBO4209779.1"/>
    <property type="molecule type" value="Genomic_DNA"/>
</dbReference>
<dbReference type="CDD" id="cd16917">
    <property type="entry name" value="HATPase_UhpB-NarQ-NarX-like"/>
    <property type="match status" value="1"/>
</dbReference>
<keyword evidence="7" id="KW-0067">ATP-binding</keyword>
<feature type="transmembrane region" description="Helical" evidence="9">
    <location>
        <begin position="55"/>
        <end position="76"/>
    </location>
</feature>
<comment type="catalytic activity">
    <reaction evidence="1">
        <text>ATP + protein L-histidine = ADP + protein N-phospho-L-histidine.</text>
        <dbReference type="EC" id="2.7.13.3"/>
    </reaction>
</comment>
<dbReference type="EC" id="2.7.13.3" evidence="2"/>
<keyword evidence="4" id="KW-0808">Transferase</keyword>
<feature type="domain" description="DUF7134" evidence="11">
    <location>
        <begin position="2"/>
        <end position="151"/>
    </location>
</feature>
<dbReference type="Pfam" id="PF07730">
    <property type="entry name" value="HisKA_3"/>
    <property type="match status" value="1"/>
</dbReference>
<evidence type="ECO:0000256" key="9">
    <source>
        <dbReference type="SAM" id="Phobius"/>
    </source>
</evidence>